<feature type="transmembrane region" description="Helical" evidence="1">
    <location>
        <begin position="12"/>
        <end position="39"/>
    </location>
</feature>
<keyword evidence="1" id="KW-0812">Transmembrane</keyword>
<dbReference type="STRING" id="1304275.C41B8_13735"/>
<dbReference type="Proteomes" id="UP000028302">
    <property type="component" value="Unassembled WGS sequence"/>
</dbReference>
<dbReference type="RefSeq" id="WP_037339315.1">
    <property type="nucleotide sequence ID" value="NZ_APNK01000024.1"/>
</dbReference>
<dbReference type="AlphaFoldDB" id="A0A084IIZ6"/>
<dbReference type="EMBL" id="APNK01000024">
    <property type="protein sequence ID" value="KEZ76680.1"/>
    <property type="molecule type" value="Genomic_DNA"/>
</dbReference>
<sequence>MAITNKARRLGAWGIFLVAWAAVLVVAFAIAAIGLSMAGGAVEFRDWGARIVPYALIWRVGVYVVIGTLYIKRWRPRLRALQQRQSDGGEAARQRLVRVEWMLLAVIVVTEGANLPDLVNWITAS</sequence>
<organism evidence="2 3">
    <name type="scientific">Salinisphaera hydrothermalis (strain C41B8)</name>
    <dbReference type="NCBI Taxonomy" id="1304275"/>
    <lineage>
        <taxon>Bacteria</taxon>
        <taxon>Pseudomonadati</taxon>
        <taxon>Pseudomonadota</taxon>
        <taxon>Gammaproteobacteria</taxon>
        <taxon>Salinisphaerales</taxon>
        <taxon>Salinisphaeraceae</taxon>
        <taxon>Salinisphaera</taxon>
    </lineage>
</organism>
<protein>
    <recommendedName>
        <fullName evidence="4">Copper resistance protein D domain-containing protein</fullName>
    </recommendedName>
</protein>
<evidence type="ECO:0000313" key="3">
    <source>
        <dbReference type="Proteomes" id="UP000028302"/>
    </source>
</evidence>
<evidence type="ECO:0000313" key="2">
    <source>
        <dbReference type="EMBL" id="KEZ76680.1"/>
    </source>
</evidence>
<dbReference type="OrthoDB" id="7061024at2"/>
<reference evidence="2 3" key="1">
    <citation type="submission" date="2013-03" db="EMBL/GenBank/DDBJ databases">
        <title>Salinisphaera hydrothermalis C41B8 Genome Sequencing.</title>
        <authorList>
            <person name="Li C."/>
            <person name="Lai Q."/>
            <person name="Shao Z."/>
        </authorList>
    </citation>
    <scope>NUCLEOTIDE SEQUENCE [LARGE SCALE GENOMIC DNA]</scope>
    <source>
        <strain evidence="2 3">C41B8</strain>
    </source>
</reference>
<comment type="caution">
    <text evidence="2">The sequence shown here is derived from an EMBL/GenBank/DDBJ whole genome shotgun (WGS) entry which is preliminary data.</text>
</comment>
<evidence type="ECO:0000256" key="1">
    <source>
        <dbReference type="SAM" id="Phobius"/>
    </source>
</evidence>
<keyword evidence="3" id="KW-1185">Reference proteome</keyword>
<evidence type="ECO:0008006" key="4">
    <source>
        <dbReference type="Google" id="ProtNLM"/>
    </source>
</evidence>
<keyword evidence="1" id="KW-1133">Transmembrane helix</keyword>
<keyword evidence="1" id="KW-0472">Membrane</keyword>
<accession>A0A084IIZ6</accession>
<gene>
    <name evidence="2" type="ORF">C41B8_13735</name>
</gene>
<name>A0A084IIZ6_SALHC</name>
<feature type="transmembrane region" description="Helical" evidence="1">
    <location>
        <begin position="51"/>
        <end position="71"/>
    </location>
</feature>
<proteinExistence type="predicted"/>